<dbReference type="PANTHER" id="PTHR15503">
    <property type="entry name" value="LDOC1 RELATED"/>
    <property type="match status" value="1"/>
</dbReference>
<evidence type="ECO:0000313" key="2">
    <source>
        <dbReference type="EMBL" id="ROK23424.1"/>
    </source>
</evidence>
<accession>A0A3N0XY80</accession>
<comment type="caution">
    <text evidence="2">The sequence shown here is derived from an EMBL/GenBank/DDBJ whole genome shotgun (WGS) entry which is preliminary data.</text>
</comment>
<sequence length="341" mass="38214">MLHRSCVSPDPLCLQHLPALLCLLIPDSIPLHYTHRKDQTKLPFEYECTGIHSRRSWTLSSEHSRATPVTSPAPYYGSAEDRNGFLLQCSLALDMRSQRFPTKRAKIAYIITLLRRRALHWAQTTWNQGLNPRLRLHLAAYEDAIGLERFIHLSILTDCRMQPCLEDLQGQPSPPHLRQPESASSPEPEAMQLDSTRLTVSERQRTLTQGLLHALLDSGSAGNFISESLCRQLNLKKRPIKTYYQFQSIIGKPLNKRNVPHAVGPIQLQVGLLHSESIVFLVLENSTAGIILGHPWLVQHDPILSWNTGEVLNLENHPTSGTSGTLHTTTCNGQCTAMDPG</sequence>
<evidence type="ECO:0000256" key="1">
    <source>
        <dbReference type="SAM" id="MobiDB-lite"/>
    </source>
</evidence>
<reference evidence="2 3" key="1">
    <citation type="submission" date="2018-10" db="EMBL/GenBank/DDBJ databases">
        <title>Genome assembly for a Yunnan-Guizhou Plateau 3E fish, Anabarilius grahami (Regan), and its evolutionary and genetic applications.</title>
        <authorList>
            <person name="Jiang W."/>
        </authorList>
    </citation>
    <scope>NUCLEOTIDE SEQUENCE [LARGE SCALE GENOMIC DNA]</scope>
    <source>
        <strain evidence="2">AG-KIZ</strain>
        <tissue evidence="2">Muscle</tissue>
    </source>
</reference>
<keyword evidence="3" id="KW-1185">Reference proteome</keyword>
<dbReference type="OrthoDB" id="5989194at2759"/>
<dbReference type="AlphaFoldDB" id="A0A3N0XY80"/>
<dbReference type="Proteomes" id="UP000281406">
    <property type="component" value="Unassembled WGS sequence"/>
</dbReference>
<protein>
    <submittedName>
        <fullName evidence="2">Retrotransposon-derived protein PEG10</fullName>
    </submittedName>
</protein>
<organism evidence="2 3">
    <name type="scientific">Anabarilius grahami</name>
    <name type="common">Kanglang fish</name>
    <name type="synonym">Barilius grahami</name>
    <dbReference type="NCBI Taxonomy" id="495550"/>
    <lineage>
        <taxon>Eukaryota</taxon>
        <taxon>Metazoa</taxon>
        <taxon>Chordata</taxon>
        <taxon>Craniata</taxon>
        <taxon>Vertebrata</taxon>
        <taxon>Euteleostomi</taxon>
        <taxon>Actinopterygii</taxon>
        <taxon>Neopterygii</taxon>
        <taxon>Teleostei</taxon>
        <taxon>Ostariophysi</taxon>
        <taxon>Cypriniformes</taxon>
        <taxon>Xenocyprididae</taxon>
        <taxon>Xenocypridinae</taxon>
        <taxon>Xenocypridinae incertae sedis</taxon>
        <taxon>Anabarilius</taxon>
    </lineage>
</organism>
<dbReference type="SUPFAM" id="SSF50630">
    <property type="entry name" value="Acid proteases"/>
    <property type="match status" value="1"/>
</dbReference>
<name>A0A3N0XY80_ANAGA</name>
<dbReference type="InterPro" id="IPR032567">
    <property type="entry name" value="RTL1-rel"/>
</dbReference>
<proteinExistence type="predicted"/>
<evidence type="ECO:0000313" key="3">
    <source>
        <dbReference type="Proteomes" id="UP000281406"/>
    </source>
</evidence>
<dbReference type="CDD" id="cd00303">
    <property type="entry name" value="retropepsin_like"/>
    <property type="match status" value="1"/>
</dbReference>
<gene>
    <name evidence="2" type="ORF">DPX16_16468</name>
</gene>
<feature type="region of interest" description="Disordered" evidence="1">
    <location>
        <begin position="167"/>
        <end position="196"/>
    </location>
</feature>
<dbReference type="PANTHER" id="PTHR15503:SF22">
    <property type="entry name" value="TRANSPOSON TY3-I GAG POLYPROTEIN"/>
    <property type="match status" value="1"/>
</dbReference>
<dbReference type="InterPro" id="IPR021109">
    <property type="entry name" value="Peptidase_aspartic_dom_sf"/>
</dbReference>
<dbReference type="EMBL" id="RJVU01057542">
    <property type="protein sequence ID" value="ROK23424.1"/>
    <property type="molecule type" value="Genomic_DNA"/>
</dbReference>
<dbReference type="Gene3D" id="2.40.70.10">
    <property type="entry name" value="Acid Proteases"/>
    <property type="match status" value="1"/>
</dbReference>